<name>A0A6T5Z8R4_9CHLO</name>
<protein>
    <recommendedName>
        <fullName evidence="3">RRM domain-containing protein</fullName>
    </recommendedName>
</protein>
<dbReference type="PROSITE" id="PS50102">
    <property type="entry name" value="RRM"/>
    <property type="match status" value="3"/>
</dbReference>
<dbReference type="GO" id="GO:0003729">
    <property type="term" value="F:mRNA binding"/>
    <property type="evidence" value="ECO:0007669"/>
    <property type="project" value="TreeGrafter"/>
</dbReference>
<dbReference type="InterPro" id="IPR000504">
    <property type="entry name" value="RRM_dom"/>
</dbReference>
<dbReference type="Gene3D" id="3.30.70.330">
    <property type="match status" value="3"/>
</dbReference>
<dbReference type="CDD" id="cd00590">
    <property type="entry name" value="RRM_SF"/>
    <property type="match status" value="3"/>
</dbReference>
<accession>A0A6T5Z8R4</accession>
<dbReference type="PANTHER" id="PTHR48025">
    <property type="entry name" value="OS02G0815200 PROTEIN"/>
    <property type="match status" value="1"/>
</dbReference>
<dbReference type="SMART" id="SM00360">
    <property type="entry name" value="RRM"/>
    <property type="match status" value="3"/>
</dbReference>
<sequence length="287" mass="31087">MSDTAAPARLYVGNIPWSTTIDELRDIFAECGGVRDVDIPTGRQGRSRGYGIVEFNTTEEAHAAVTRMDGHALGDRTITVREDKAPTKAAVGGKKLNSAVLSDAPAGGDGCRCYFGNLAWETTEETLITHCTGFGMNVVQAEVARQSGGRSKGWALVDFATAEEAQDAIERMHNSDVQGRSIIVRVERPGAGAKGARVETRPENSSGLQIVVRNLPWTTTSEDLRQVFQQVGNVVNAVAVCHTDTGRSKGWGTVLFETREQAQAAIQGFNGVELEHRPMQIKLDRFD</sequence>
<evidence type="ECO:0000259" key="3">
    <source>
        <dbReference type="PROSITE" id="PS50102"/>
    </source>
</evidence>
<reference evidence="6" key="1">
    <citation type="submission" date="2021-01" db="EMBL/GenBank/DDBJ databases">
        <authorList>
            <person name="Corre E."/>
            <person name="Pelletier E."/>
            <person name="Niang G."/>
            <person name="Scheremetjew M."/>
            <person name="Finn R."/>
            <person name="Kale V."/>
            <person name="Holt S."/>
            <person name="Cochrane G."/>
            <person name="Meng A."/>
            <person name="Brown T."/>
            <person name="Cohen L."/>
        </authorList>
    </citation>
    <scope>NUCLEOTIDE SEQUENCE</scope>
    <source>
        <strain evidence="6">Clade-D-RCC1621</strain>
        <strain evidence="4">Clade-D-RCC2572</strain>
    </source>
</reference>
<evidence type="ECO:0000256" key="2">
    <source>
        <dbReference type="PROSITE-ProRule" id="PRU00176"/>
    </source>
</evidence>
<evidence type="ECO:0000256" key="1">
    <source>
        <dbReference type="ARBA" id="ARBA00022884"/>
    </source>
</evidence>
<dbReference type="InterPro" id="IPR050502">
    <property type="entry name" value="Euk_RNA-bind_prot"/>
</dbReference>
<evidence type="ECO:0000313" key="4">
    <source>
        <dbReference type="EMBL" id="CAD8580187.1"/>
    </source>
</evidence>
<dbReference type="InterPro" id="IPR012677">
    <property type="entry name" value="Nucleotide-bd_a/b_plait_sf"/>
</dbReference>
<dbReference type="EMBL" id="HBEW01003246">
    <property type="protein sequence ID" value="CAD8580187.1"/>
    <property type="molecule type" value="Transcribed_RNA"/>
</dbReference>
<feature type="domain" description="RRM" evidence="3">
    <location>
        <begin position="208"/>
        <end position="286"/>
    </location>
</feature>
<dbReference type="PANTHER" id="PTHR48025:SF11">
    <property type="entry name" value="RNA-BINDING PROTEIN CP33, CHLOROPLASTIC"/>
    <property type="match status" value="1"/>
</dbReference>
<gene>
    <name evidence="4" type="ORF">OMED0929_LOCUS2667</name>
    <name evidence="5" type="ORF">OMED0929_LOCUS2669</name>
    <name evidence="6" type="ORF">OMED0930_LOCUS3652</name>
</gene>
<evidence type="ECO:0000313" key="6">
    <source>
        <dbReference type="EMBL" id="CAD8812558.1"/>
    </source>
</evidence>
<dbReference type="EMBL" id="HBEW01003248">
    <property type="protein sequence ID" value="CAD8580190.1"/>
    <property type="molecule type" value="Transcribed_RNA"/>
</dbReference>
<evidence type="ECO:0000313" key="5">
    <source>
        <dbReference type="EMBL" id="CAD8580190.1"/>
    </source>
</evidence>
<dbReference type="EMBL" id="HBFO01005253">
    <property type="protein sequence ID" value="CAD8812558.1"/>
    <property type="molecule type" value="Transcribed_RNA"/>
</dbReference>
<dbReference type="InterPro" id="IPR035979">
    <property type="entry name" value="RBD_domain_sf"/>
</dbReference>
<dbReference type="Pfam" id="PF00076">
    <property type="entry name" value="RRM_1"/>
    <property type="match status" value="3"/>
</dbReference>
<dbReference type="SUPFAM" id="SSF54928">
    <property type="entry name" value="RNA-binding domain, RBD"/>
    <property type="match status" value="3"/>
</dbReference>
<organism evidence="6">
    <name type="scientific">Ostreococcus mediterraneus</name>
    <dbReference type="NCBI Taxonomy" id="1486918"/>
    <lineage>
        <taxon>Eukaryota</taxon>
        <taxon>Viridiplantae</taxon>
        <taxon>Chlorophyta</taxon>
        <taxon>Mamiellophyceae</taxon>
        <taxon>Mamiellales</taxon>
        <taxon>Bathycoccaceae</taxon>
        <taxon>Ostreococcus</taxon>
    </lineage>
</organism>
<proteinExistence type="predicted"/>
<feature type="domain" description="RRM" evidence="3">
    <location>
        <begin position="8"/>
        <end position="85"/>
    </location>
</feature>
<keyword evidence="1 2" id="KW-0694">RNA-binding</keyword>
<feature type="domain" description="RRM" evidence="3">
    <location>
        <begin position="111"/>
        <end position="189"/>
    </location>
</feature>
<dbReference type="AlphaFoldDB" id="A0A6T5Z8R4"/>